<dbReference type="PANTHER" id="PTHR22942">
    <property type="entry name" value="RECA/RAD51/RADA DNA STRAND-PAIRING FAMILY MEMBER"/>
    <property type="match status" value="1"/>
</dbReference>
<feature type="domain" description="RecA family profile 1" evidence="11">
    <location>
        <begin position="82"/>
        <end position="253"/>
    </location>
</feature>
<dbReference type="PROSITE" id="PS50162">
    <property type="entry name" value="RECA_2"/>
    <property type="match status" value="1"/>
</dbReference>
<evidence type="ECO:0000313" key="14">
    <source>
        <dbReference type="Proteomes" id="UP000377803"/>
    </source>
</evidence>
<protein>
    <recommendedName>
        <fullName evidence="2 9">DNA repair and recombination protein RadA</fullName>
    </recommendedName>
</protein>
<dbReference type="SMART" id="SM00278">
    <property type="entry name" value="HhH1"/>
    <property type="match status" value="2"/>
</dbReference>
<evidence type="ECO:0000256" key="6">
    <source>
        <dbReference type="ARBA" id="ARBA00023125"/>
    </source>
</evidence>
<dbReference type="Pfam" id="PF08423">
    <property type="entry name" value="Rad51"/>
    <property type="match status" value="1"/>
</dbReference>
<dbReference type="NCBIfam" id="TIGR02236">
    <property type="entry name" value="recomb_radA"/>
    <property type="match status" value="1"/>
</dbReference>
<dbReference type="SUPFAM" id="SSF52540">
    <property type="entry name" value="P-loop containing nucleoside triphosphate hydrolases"/>
    <property type="match status" value="1"/>
</dbReference>
<dbReference type="Proteomes" id="UP000377803">
    <property type="component" value="Chromosome"/>
</dbReference>
<keyword evidence="3" id="KW-0547">Nucleotide-binding</keyword>
<name>A0A5Q0UEE3_9ARCH</name>
<dbReference type="InterPro" id="IPR003593">
    <property type="entry name" value="AAA+_ATPase"/>
</dbReference>
<dbReference type="RefSeq" id="WP_153549670.1">
    <property type="nucleotide sequence ID" value="NZ_CP040089.1"/>
</dbReference>
<keyword evidence="7 10" id="KW-0233">DNA recombination</keyword>
<sequence>MSQEQEVDLEDLKGVGGKTAERLRDEGLANLMELANMKAGELSGKVDGIGESAAESIVKSAKEHADVGGFETATDKREARKDMRKIGTNSEQFNELLDGGIETQCITELYGEFGAGKTQIAHHLAVNVQKPEEEGGMGKGAVYIDTEDTFIPERVEQMAEEAGMDVDEVLDNIHVARAFNSDHQMLLAEEAKQICQDNDIGLIIVDSLMAHFRSEYVGRGELAKRQQKLNKHMATLLRVANTHNTAVVVTNQVMDNPDQMFGDPTKAIGGNIVAHNCAVIIYLRKGKKDTRVARLEDSPYLPEGEAVYSIEDQGIIDG</sequence>
<dbReference type="InterPro" id="IPR027417">
    <property type="entry name" value="P-loop_NTPase"/>
</dbReference>
<accession>A0A5Q0UEE3</accession>
<dbReference type="GO" id="GO:0005524">
    <property type="term" value="F:ATP binding"/>
    <property type="evidence" value="ECO:0007669"/>
    <property type="project" value="UniProtKB-KW"/>
</dbReference>
<proteinExistence type="inferred from homology"/>
<evidence type="ECO:0000256" key="5">
    <source>
        <dbReference type="ARBA" id="ARBA00022840"/>
    </source>
</evidence>
<dbReference type="EMBL" id="CP040089">
    <property type="protein sequence ID" value="QGA79932.1"/>
    <property type="molecule type" value="Genomic_DNA"/>
</dbReference>
<dbReference type="SMART" id="SM00382">
    <property type="entry name" value="AAA"/>
    <property type="match status" value="1"/>
</dbReference>
<keyword evidence="6 10" id="KW-0238">DNA-binding</keyword>
<evidence type="ECO:0000256" key="10">
    <source>
        <dbReference type="PIRNR" id="PIRNR005856"/>
    </source>
</evidence>
<keyword evidence="5" id="KW-0067">ATP-binding</keyword>
<dbReference type="OrthoDB" id="31129at2157"/>
<dbReference type="PIRSF" id="PIRSF005856">
    <property type="entry name" value="Rad51"/>
    <property type="match status" value="1"/>
</dbReference>
<comment type="similarity">
    <text evidence="1 10">Belongs to the eukaryotic RecA-like protein family.</text>
</comment>
<evidence type="ECO:0000256" key="7">
    <source>
        <dbReference type="ARBA" id="ARBA00023172"/>
    </source>
</evidence>
<dbReference type="SUPFAM" id="SSF47794">
    <property type="entry name" value="Rad51 N-terminal domain-like"/>
    <property type="match status" value="1"/>
</dbReference>
<dbReference type="Gene3D" id="3.40.50.300">
    <property type="entry name" value="P-loop containing nucleotide triphosphate hydrolases"/>
    <property type="match status" value="1"/>
</dbReference>
<evidence type="ECO:0000256" key="8">
    <source>
        <dbReference type="ARBA" id="ARBA00025684"/>
    </source>
</evidence>
<keyword evidence="14" id="KW-1185">Reference proteome</keyword>
<comment type="function">
    <text evidence="8 10">Involved in DNA repair and in homologous recombination. Binds and assemble on single-stranded DNA to form a nucleoprotein filament. Hydrolyzes ATP in a ssDNA-dependent manner and promotes DNA strand exchange between homologous DNA molecules.</text>
</comment>
<dbReference type="PANTHER" id="PTHR22942:SF30">
    <property type="entry name" value="MEIOTIC RECOMBINATION PROTEIN DMC1_LIM15 HOMOLOG"/>
    <property type="match status" value="1"/>
</dbReference>
<dbReference type="InterPro" id="IPR020588">
    <property type="entry name" value="RecA_ATP-bd"/>
</dbReference>
<dbReference type="InterPro" id="IPR010995">
    <property type="entry name" value="DNA_repair_Rad51/TF_NusA_a-hlx"/>
</dbReference>
<dbReference type="Pfam" id="PF14520">
    <property type="entry name" value="HHH_5"/>
    <property type="match status" value="1"/>
</dbReference>
<dbReference type="InterPro" id="IPR013632">
    <property type="entry name" value="Rad51_C"/>
</dbReference>
<dbReference type="InterPro" id="IPR020587">
    <property type="entry name" value="RecA_monomer-monomer_interface"/>
</dbReference>
<dbReference type="PROSITE" id="PS50163">
    <property type="entry name" value="RECA_3"/>
    <property type="match status" value="1"/>
</dbReference>
<dbReference type="FunFam" id="3.40.50.300:FF:002052">
    <property type="entry name" value="DNA repair protein RAD51 homolog"/>
    <property type="match status" value="1"/>
</dbReference>
<dbReference type="GO" id="GO:0140664">
    <property type="term" value="F:ATP-dependent DNA damage sensor activity"/>
    <property type="evidence" value="ECO:0007669"/>
    <property type="project" value="InterPro"/>
</dbReference>
<dbReference type="GO" id="GO:0003684">
    <property type="term" value="F:damaged DNA binding"/>
    <property type="evidence" value="ECO:0007669"/>
    <property type="project" value="InterPro"/>
</dbReference>
<dbReference type="InterPro" id="IPR003583">
    <property type="entry name" value="Hlx-hairpin-Hlx_DNA-bd_motif"/>
</dbReference>
<dbReference type="NCBIfam" id="NF003301">
    <property type="entry name" value="PRK04301.1"/>
    <property type="match status" value="1"/>
</dbReference>
<dbReference type="Gene3D" id="1.10.150.20">
    <property type="entry name" value="5' to 3' exonuclease, C-terminal subdomain"/>
    <property type="match status" value="1"/>
</dbReference>
<dbReference type="InterPro" id="IPR016467">
    <property type="entry name" value="DNA_recomb/repair_RecA-like"/>
</dbReference>
<dbReference type="GO" id="GO:0006281">
    <property type="term" value="P:DNA repair"/>
    <property type="evidence" value="ECO:0007669"/>
    <property type="project" value="InterPro"/>
</dbReference>
<dbReference type="KEGG" id="ncon:LC1Nh_0023"/>
<evidence type="ECO:0000256" key="4">
    <source>
        <dbReference type="ARBA" id="ARBA00022763"/>
    </source>
</evidence>
<reference evidence="14" key="1">
    <citation type="submission" date="2019-05" db="EMBL/GenBank/DDBJ databases">
        <title>Candidatus Nanohalobium constans, a novel model system to study the DPANN nano-sized archaea: genomic and physiological characterization of a nanoarchaeon co-cultured with its chitinotrophic host.</title>
        <authorList>
            <person name="La Cono V."/>
            <person name="Arcadi E."/>
            <person name="Crisafi F."/>
            <person name="Denaro R."/>
            <person name="La Spada G."/>
            <person name="Messina E."/>
            <person name="Smedile F."/>
            <person name="Toshchakov S.V."/>
            <person name="Shevchenko M.A."/>
            <person name="Golyshin P.N."/>
            <person name="Golyshina O.V."/>
            <person name="Ferrer M."/>
            <person name="Rohde M."/>
            <person name="Mushegian A."/>
            <person name="Sorokin D.Y."/>
            <person name="Giuliano L."/>
            <person name="Yakimov M.M."/>
        </authorList>
    </citation>
    <scope>NUCLEOTIDE SEQUENCE [LARGE SCALE GENOMIC DNA]</scope>
    <source>
        <strain evidence="14">LC1Nh</strain>
    </source>
</reference>
<gene>
    <name evidence="13" type="primary">radA</name>
    <name evidence="13" type="ORF">LC1Nh_0023</name>
</gene>
<evidence type="ECO:0000256" key="2">
    <source>
        <dbReference type="ARBA" id="ARBA00018144"/>
    </source>
</evidence>
<evidence type="ECO:0000256" key="9">
    <source>
        <dbReference type="NCBIfam" id="TIGR02236"/>
    </source>
</evidence>
<dbReference type="GO" id="GO:0006310">
    <property type="term" value="P:DNA recombination"/>
    <property type="evidence" value="ECO:0007669"/>
    <property type="project" value="UniProtKB-KW"/>
</dbReference>
<evidence type="ECO:0000259" key="12">
    <source>
        <dbReference type="PROSITE" id="PS50163"/>
    </source>
</evidence>
<feature type="domain" description="RecA family profile 2" evidence="12">
    <location>
        <begin position="260"/>
        <end position="318"/>
    </location>
</feature>
<evidence type="ECO:0000313" key="13">
    <source>
        <dbReference type="EMBL" id="QGA79932.1"/>
    </source>
</evidence>
<dbReference type="GeneID" id="42364403"/>
<organism evidence="13 14">
    <name type="scientific">Candidatus Nanohalobium constans</name>
    <dbReference type="NCBI Taxonomy" id="2565781"/>
    <lineage>
        <taxon>Archaea</taxon>
        <taxon>Candidatus Nanohalarchaeota</taxon>
        <taxon>Candidatus Nanohalobia</taxon>
        <taxon>Candidatus Nanohalobiales</taxon>
        <taxon>Candidatus Nanohalobiaceae</taxon>
        <taxon>Candidatus Nanohalobium</taxon>
    </lineage>
</organism>
<evidence type="ECO:0000256" key="3">
    <source>
        <dbReference type="ARBA" id="ARBA00022741"/>
    </source>
</evidence>
<evidence type="ECO:0000256" key="1">
    <source>
        <dbReference type="ARBA" id="ARBA00008050"/>
    </source>
</evidence>
<keyword evidence="4 10" id="KW-0227">DNA damage</keyword>
<dbReference type="InterPro" id="IPR011938">
    <property type="entry name" value="DNA_recomb/repair_RadA"/>
</dbReference>
<dbReference type="AlphaFoldDB" id="A0A5Q0UEE3"/>
<evidence type="ECO:0000259" key="11">
    <source>
        <dbReference type="PROSITE" id="PS50162"/>
    </source>
</evidence>